<evidence type="ECO:0000313" key="1">
    <source>
        <dbReference type="EMBL" id="KAI3808234.1"/>
    </source>
</evidence>
<evidence type="ECO:0000313" key="2">
    <source>
        <dbReference type="Proteomes" id="UP001056120"/>
    </source>
</evidence>
<reference evidence="2" key="1">
    <citation type="journal article" date="2022" name="Mol. Ecol. Resour.">
        <title>The genomes of chicory, endive, great burdock and yacon provide insights into Asteraceae palaeo-polyploidization history and plant inulin production.</title>
        <authorList>
            <person name="Fan W."/>
            <person name="Wang S."/>
            <person name="Wang H."/>
            <person name="Wang A."/>
            <person name="Jiang F."/>
            <person name="Liu H."/>
            <person name="Zhao H."/>
            <person name="Xu D."/>
            <person name="Zhang Y."/>
        </authorList>
    </citation>
    <scope>NUCLEOTIDE SEQUENCE [LARGE SCALE GENOMIC DNA]</scope>
    <source>
        <strain evidence="2">cv. Yunnan</strain>
    </source>
</reference>
<dbReference type="Proteomes" id="UP001056120">
    <property type="component" value="Linkage Group LG08"/>
</dbReference>
<sequence length="343" mass="38419">MVLWKLHFADGAKQTAHPYHLDKENRPTMVNETSEEDLIQTVPRVQHNVWTPETCNIAMHDGGGDQGKDENGDLTNLNVKLYGQDVLHVGESEEEATGKNNLVEDLGPVYRDLNTEIEIHDITNGPSTWEIFIENPTKIRWPEMWSGNDNLDLDNSAWNEVLKDARATSDKKCLPRKGGGSQAKEKRSKRSADRMKKNFGKNLKPRDNGGTVDANGKVARVAMQPLGFSDFKNGTNKVKKKKGQEGCKQQKRKFIGDFYKEVADREEGLLETVGNIISTDANVNNKLLNSIQSMRSCKLSKFSAKVNESGEVSIDENMIEKEDQSAPDVQKSPETPLFLMLTC</sequence>
<protein>
    <submittedName>
        <fullName evidence="1">Uncharacterized protein</fullName>
    </submittedName>
</protein>
<proteinExistence type="predicted"/>
<dbReference type="EMBL" id="CM042025">
    <property type="protein sequence ID" value="KAI3808234.1"/>
    <property type="molecule type" value="Genomic_DNA"/>
</dbReference>
<gene>
    <name evidence="1" type="ORF">L1987_24183</name>
</gene>
<keyword evidence="2" id="KW-1185">Reference proteome</keyword>
<accession>A0ACB9IJY6</accession>
<organism evidence="1 2">
    <name type="scientific">Smallanthus sonchifolius</name>
    <dbReference type="NCBI Taxonomy" id="185202"/>
    <lineage>
        <taxon>Eukaryota</taxon>
        <taxon>Viridiplantae</taxon>
        <taxon>Streptophyta</taxon>
        <taxon>Embryophyta</taxon>
        <taxon>Tracheophyta</taxon>
        <taxon>Spermatophyta</taxon>
        <taxon>Magnoliopsida</taxon>
        <taxon>eudicotyledons</taxon>
        <taxon>Gunneridae</taxon>
        <taxon>Pentapetalae</taxon>
        <taxon>asterids</taxon>
        <taxon>campanulids</taxon>
        <taxon>Asterales</taxon>
        <taxon>Asteraceae</taxon>
        <taxon>Asteroideae</taxon>
        <taxon>Heliantheae alliance</taxon>
        <taxon>Millerieae</taxon>
        <taxon>Smallanthus</taxon>
    </lineage>
</organism>
<reference evidence="1 2" key="2">
    <citation type="journal article" date="2022" name="Mol. Ecol. Resour.">
        <title>The genomes of chicory, endive, great burdock and yacon provide insights into Asteraceae paleo-polyploidization history and plant inulin production.</title>
        <authorList>
            <person name="Fan W."/>
            <person name="Wang S."/>
            <person name="Wang H."/>
            <person name="Wang A."/>
            <person name="Jiang F."/>
            <person name="Liu H."/>
            <person name="Zhao H."/>
            <person name="Xu D."/>
            <person name="Zhang Y."/>
        </authorList>
    </citation>
    <scope>NUCLEOTIDE SEQUENCE [LARGE SCALE GENOMIC DNA]</scope>
    <source>
        <strain evidence="2">cv. Yunnan</strain>
        <tissue evidence="1">Leaves</tissue>
    </source>
</reference>
<name>A0ACB9IJY6_9ASTR</name>
<comment type="caution">
    <text evidence="1">The sequence shown here is derived from an EMBL/GenBank/DDBJ whole genome shotgun (WGS) entry which is preliminary data.</text>
</comment>